<sequence length="45" mass="4963">MIGYRQPPSPAMGEDERLSFCVIPIGVTSGAKRRKRYQPAVARTA</sequence>
<keyword evidence="2" id="KW-1185">Reference proteome</keyword>
<dbReference type="EMBL" id="AP024563">
    <property type="protein sequence ID" value="BCU06724.1"/>
    <property type="molecule type" value="Genomic_DNA"/>
</dbReference>
<evidence type="ECO:0000313" key="2">
    <source>
        <dbReference type="Proteomes" id="UP000680679"/>
    </source>
</evidence>
<organism evidence="1 2">
    <name type="scientific">Allochromatium tepidum</name>
    <dbReference type="NCBI Taxonomy" id="553982"/>
    <lineage>
        <taxon>Bacteria</taxon>
        <taxon>Pseudomonadati</taxon>
        <taxon>Pseudomonadota</taxon>
        <taxon>Gammaproteobacteria</taxon>
        <taxon>Chromatiales</taxon>
        <taxon>Chromatiaceae</taxon>
        <taxon>Allochromatium</taxon>
    </lineage>
</organism>
<accession>A0ABM7QLK3</accession>
<proteinExistence type="predicted"/>
<protein>
    <submittedName>
        <fullName evidence="1">Uncharacterized protein</fullName>
    </submittedName>
</protein>
<evidence type="ECO:0000313" key="1">
    <source>
        <dbReference type="EMBL" id="BCU06724.1"/>
    </source>
</evidence>
<reference evidence="1 2" key="1">
    <citation type="submission" date="2021-04" db="EMBL/GenBank/DDBJ databases">
        <title>Complete genome sequencing of Allochromatium tepidum strain NZ.</title>
        <authorList>
            <person name="Tsukatani Y."/>
            <person name="Mori H."/>
        </authorList>
    </citation>
    <scope>NUCLEOTIDE SEQUENCE [LARGE SCALE GENOMIC DNA]</scope>
    <source>
        <strain evidence="1 2">NZ</strain>
    </source>
</reference>
<dbReference type="Proteomes" id="UP000680679">
    <property type="component" value="Chromosome"/>
</dbReference>
<name>A0ABM7QLK3_9GAMM</name>
<gene>
    <name evidence="1" type="ORF">Atep_14010</name>
</gene>